<dbReference type="OrthoDB" id="214302at2"/>
<dbReference type="Pfam" id="PF07811">
    <property type="entry name" value="TadE"/>
    <property type="match status" value="1"/>
</dbReference>
<dbReference type="InterPro" id="IPR012495">
    <property type="entry name" value="TadE-like_dom"/>
</dbReference>
<dbReference type="AlphaFoldDB" id="A0A517SJ48"/>
<evidence type="ECO:0000256" key="1">
    <source>
        <dbReference type="SAM" id="Phobius"/>
    </source>
</evidence>
<keyword evidence="1" id="KW-0472">Membrane</keyword>
<feature type="domain" description="TadE-like" evidence="2">
    <location>
        <begin position="20"/>
        <end position="62"/>
    </location>
</feature>
<protein>
    <recommendedName>
        <fullName evidence="2">TadE-like domain-containing protein</fullName>
    </recommendedName>
</protein>
<organism evidence="3 4">
    <name type="scientific">Caulifigura coniformis</name>
    <dbReference type="NCBI Taxonomy" id="2527983"/>
    <lineage>
        <taxon>Bacteria</taxon>
        <taxon>Pseudomonadati</taxon>
        <taxon>Planctomycetota</taxon>
        <taxon>Planctomycetia</taxon>
        <taxon>Planctomycetales</taxon>
        <taxon>Planctomycetaceae</taxon>
        <taxon>Caulifigura</taxon>
    </lineage>
</organism>
<gene>
    <name evidence="3" type="ORF">Pan44_42020</name>
</gene>
<reference evidence="3 4" key="1">
    <citation type="submission" date="2019-02" db="EMBL/GenBank/DDBJ databases">
        <title>Deep-cultivation of Planctomycetes and their phenomic and genomic characterization uncovers novel biology.</title>
        <authorList>
            <person name="Wiegand S."/>
            <person name="Jogler M."/>
            <person name="Boedeker C."/>
            <person name="Pinto D."/>
            <person name="Vollmers J."/>
            <person name="Rivas-Marin E."/>
            <person name="Kohn T."/>
            <person name="Peeters S.H."/>
            <person name="Heuer A."/>
            <person name="Rast P."/>
            <person name="Oberbeckmann S."/>
            <person name="Bunk B."/>
            <person name="Jeske O."/>
            <person name="Meyerdierks A."/>
            <person name="Storesund J.E."/>
            <person name="Kallscheuer N."/>
            <person name="Luecker S."/>
            <person name="Lage O.M."/>
            <person name="Pohl T."/>
            <person name="Merkel B.J."/>
            <person name="Hornburger P."/>
            <person name="Mueller R.-W."/>
            <person name="Bruemmer F."/>
            <person name="Labrenz M."/>
            <person name="Spormann A.M."/>
            <person name="Op den Camp H."/>
            <person name="Overmann J."/>
            <person name="Amann R."/>
            <person name="Jetten M.S.M."/>
            <person name="Mascher T."/>
            <person name="Medema M.H."/>
            <person name="Devos D.P."/>
            <person name="Kaster A.-K."/>
            <person name="Ovreas L."/>
            <person name="Rohde M."/>
            <person name="Galperin M.Y."/>
            <person name="Jogler C."/>
        </authorList>
    </citation>
    <scope>NUCLEOTIDE SEQUENCE [LARGE SCALE GENOMIC DNA]</scope>
    <source>
        <strain evidence="3 4">Pan44</strain>
    </source>
</reference>
<dbReference type="RefSeq" id="WP_145033137.1">
    <property type="nucleotide sequence ID" value="NZ_CP036271.1"/>
</dbReference>
<evidence type="ECO:0000313" key="4">
    <source>
        <dbReference type="Proteomes" id="UP000315700"/>
    </source>
</evidence>
<evidence type="ECO:0000259" key="2">
    <source>
        <dbReference type="Pfam" id="PF07811"/>
    </source>
</evidence>
<name>A0A517SJ48_9PLAN</name>
<evidence type="ECO:0000313" key="3">
    <source>
        <dbReference type="EMBL" id="QDT56151.1"/>
    </source>
</evidence>
<dbReference type="EMBL" id="CP036271">
    <property type="protein sequence ID" value="QDT56151.1"/>
    <property type="molecule type" value="Genomic_DNA"/>
</dbReference>
<accession>A0A517SJ48</accession>
<dbReference type="Proteomes" id="UP000315700">
    <property type="component" value="Chromosome"/>
</dbReference>
<dbReference type="InParanoid" id="A0A517SJ48"/>
<dbReference type="KEGG" id="ccos:Pan44_42020"/>
<keyword evidence="1" id="KW-0812">Transmembrane</keyword>
<keyword evidence="4" id="KW-1185">Reference proteome</keyword>
<keyword evidence="1" id="KW-1133">Transmembrane helix</keyword>
<sequence>MIRRRLKTHAQTLVSRKRRGVLSMELIITLPIFGLLLLGLFEYSLLFASRGDVVEACRAGCRRGTLAFATREDIEEEIRWSLGSRLGPQAVIETEPGEYTGDEVVVTVRVPMSAASPDLLWPIGFGLKGREISCQSRMVKE</sequence>
<proteinExistence type="predicted"/>
<feature type="transmembrane region" description="Helical" evidence="1">
    <location>
        <begin position="21"/>
        <end position="41"/>
    </location>
</feature>